<feature type="domain" description="EamA" evidence="2">
    <location>
        <begin position="158"/>
        <end position="286"/>
    </location>
</feature>
<dbReference type="STRING" id="206506.AAV32_02870"/>
<keyword evidence="4" id="KW-1185">Reference proteome</keyword>
<feature type="transmembrane region" description="Helical" evidence="1">
    <location>
        <begin position="271"/>
        <end position="288"/>
    </location>
</feature>
<organism evidence="3 4">
    <name type="scientific">Kerstersia gyiorum</name>
    <dbReference type="NCBI Taxonomy" id="206506"/>
    <lineage>
        <taxon>Bacteria</taxon>
        <taxon>Pseudomonadati</taxon>
        <taxon>Pseudomonadota</taxon>
        <taxon>Betaproteobacteria</taxon>
        <taxon>Burkholderiales</taxon>
        <taxon>Alcaligenaceae</taxon>
        <taxon>Kerstersia</taxon>
    </lineage>
</organism>
<evidence type="ECO:0000313" key="3">
    <source>
        <dbReference type="EMBL" id="KKO73236.1"/>
    </source>
</evidence>
<protein>
    <recommendedName>
        <fullName evidence="2">EamA domain-containing protein</fullName>
    </recommendedName>
</protein>
<name>A0A171KWG9_9BURK</name>
<proteinExistence type="predicted"/>
<dbReference type="AlphaFoldDB" id="A0A171KWG9"/>
<feature type="transmembrane region" description="Helical" evidence="1">
    <location>
        <begin position="214"/>
        <end position="232"/>
    </location>
</feature>
<dbReference type="SUPFAM" id="SSF103481">
    <property type="entry name" value="Multidrug resistance efflux transporter EmrE"/>
    <property type="match status" value="2"/>
</dbReference>
<reference evidence="3 4" key="1">
    <citation type="submission" date="2015-04" db="EMBL/GenBank/DDBJ databases">
        <title>Genome sequence of Kerstersia gyiorum CG1.</title>
        <authorList>
            <person name="Greninger A.L."/>
            <person name="Kozyreva V."/>
            <person name="Chaturvedi V."/>
        </authorList>
    </citation>
    <scope>NUCLEOTIDE SEQUENCE [LARGE SCALE GENOMIC DNA]</scope>
    <source>
        <strain evidence="3 4">CG1</strain>
    </source>
</reference>
<feature type="transmembrane region" description="Helical" evidence="1">
    <location>
        <begin position="155"/>
        <end position="173"/>
    </location>
</feature>
<dbReference type="Pfam" id="PF00892">
    <property type="entry name" value="EamA"/>
    <property type="match status" value="2"/>
</dbReference>
<comment type="caution">
    <text evidence="3">The sequence shown here is derived from an EMBL/GenBank/DDBJ whole genome shotgun (WGS) entry which is preliminary data.</text>
</comment>
<sequence length="290" mass="30881">MLALILAVCSSVAVTLLLKVSARRGRDHATMIAVNYLLASLLCFIWLPPSLSGWQNLQTPWGILLALGLLLPAGFLVMGAAVKHAGVVRSDAAQRLSVCLPLLAAFLLFGQPLTPGLMLGITLALLALLLLMQPARGAAAADLAATRSGANAPGSWALLLAVWLAYGSVDTLFKQVARHHDHFATVLLACFVLAGIIMAGYLCWRGKRLQIRDLSWGLALGLLNFSNIVFYLRAHRTYPDNPALIFTAMNIGVIAAGALAGAWLFHERPGLRGWAGVALAALAIVALWPR</sequence>
<dbReference type="EMBL" id="LBNE01000001">
    <property type="protein sequence ID" value="KKO73236.1"/>
    <property type="molecule type" value="Genomic_DNA"/>
</dbReference>
<feature type="transmembrane region" description="Helical" evidence="1">
    <location>
        <begin position="92"/>
        <end position="109"/>
    </location>
</feature>
<feature type="transmembrane region" description="Helical" evidence="1">
    <location>
        <begin position="185"/>
        <end position="202"/>
    </location>
</feature>
<feature type="transmembrane region" description="Helical" evidence="1">
    <location>
        <begin position="61"/>
        <end position="80"/>
    </location>
</feature>
<feature type="transmembrane region" description="Helical" evidence="1">
    <location>
        <begin position="116"/>
        <end position="135"/>
    </location>
</feature>
<feature type="domain" description="EamA" evidence="2">
    <location>
        <begin position="2"/>
        <end position="132"/>
    </location>
</feature>
<evidence type="ECO:0000313" key="4">
    <source>
        <dbReference type="Proteomes" id="UP000078084"/>
    </source>
</evidence>
<gene>
    <name evidence="3" type="ORF">AAV32_02870</name>
</gene>
<evidence type="ECO:0000259" key="2">
    <source>
        <dbReference type="Pfam" id="PF00892"/>
    </source>
</evidence>
<keyword evidence="1" id="KW-0812">Transmembrane</keyword>
<dbReference type="InterPro" id="IPR037185">
    <property type="entry name" value="EmrE-like"/>
</dbReference>
<dbReference type="GO" id="GO:0016020">
    <property type="term" value="C:membrane"/>
    <property type="evidence" value="ECO:0007669"/>
    <property type="project" value="InterPro"/>
</dbReference>
<evidence type="ECO:0000256" key="1">
    <source>
        <dbReference type="SAM" id="Phobius"/>
    </source>
</evidence>
<feature type="transmembrane region" description="Helical" evidence="1">
    <location>
        <begin position="244"/>
        <end position="265"/>
    </location>
</feature>
<keyword evidence="1" id="KW-0472">Membrane</keyword>
<keyword evidence="1" id="KW-1133">Transmembrane helix</keyword>
<accession>A0A171KWG9</accession>
<dbReference type="RefSeq" id="WP_068367315.1">
    <property type="nucleotide sequence ID" value="NZ_JANKLF010000001.1"/>
</dbReference>
<feature type="transmembrane region" description="Helical" evidence="1">
    <location>
        <begin position="32"/>
        <end position="49"/>
    </location>
</feature>
<dbReference type="Proteomes" id="UP000078084">
    <property type="component" value="Unassembled WGS sequence"/>
</dbReference>
<dbReference type="InterPro" id="IPR000620">
    <property type="entry name" value="EamA_dom"/>
</dbReference>